<dbReference type="EMBL" id="JACJJC010000009">
    <property type="protein sequence ID" value="MBM6704178.1"/>
    <property type="molecule type" value="Genomic_DNA"/>
</dbReference>
<accession>A0ABS2DS66</accession>
<dbReference type="RefSeq" id="WP_205102651.1">
    <property type="nucleotide sequence ID" value="NZ_JACJJC010000009.1"/>
</dbReference>
<dbReference type="PANTHER" id="PTHR36455">
    <property type="match status" value="1"/>
</dbReference>
<protein>
    <submittedName>
        <fullName evidence="1">IS66 family insertion sequence element accessory protein TnpB</fullName>
    </submittedName>
</protein>
<dbReference type="PANTHER" id="PTHR36455:SF1">
    <property type="entry name" value="BLR8292 PROTEIN"/>
    <property type="match status" value="1"/>
</dbReference>
<evidence type="ECO:0000313" key="1">
    <source>
        <dbReference type="EMBL" id="MBM6704178.1"/>
    </source>
</evidence>
<dbReference type="InterPro" id="IPR008878">
    <property type="entry name" value="Transposase_IS66_Orf2"/>
</dbReference>
<gene>
    <name evidence="1" type="ORF">H6A60_06735</name>
</gene>
<evidence type="ECO:0000313" key="2">
    <source>
        <dbReference type="Proteomes" id="UP000715095"/>
    </source>
</evidence>
<keyword evidence="2" id="KW-1185">Reference proteome</keyword>
<name>A0ABS2DS66_9BURK</name>
<dbReference type="Pfam" id="PF05717">
    <property type="entry name" value="TnpB_IS66"/>
    <property type="match status" value="1"/>
</dbReference>
<reference evidence="1 2" key="1">
    <citation type="journal article" date="2021" name="Sci. Rep.">
        <title>The distribution of antibiotic resistance genes in chicken gut microbiota commensals.</title>
        <authorList>
            <person name="Juricova H."/>
            <person name="Matiasovicova J."/>
            <person name="Kubasova T."/>
            <person name="Cejkova D."/>
            <person name="Rychlik I."/>
        </authorList>
    </citation>
    <scope>NUCLEOTIDE SEQUENCE [LARGE SCALE GENOMIC DNA]</scope>
    <source>
        <strain evidence="1 2">An829</strain>
    </source>
</reference>
<sequence length="115" mass="13152">MMFDIGSRRITLVLAPVDMRCGYASLSRFAQACLFIDPDTGREVGIFVSKKRGIAKLIWSDEKGAWLLTRRLHKQKFARFEQLLRTQEVLDLTPDDVWAFLNGSAVPVRAEKYGF</sequence>
<comment type="caution">
    <text evidence="1">The sequence shown here is derived from an EMBL/GenBank/DDBJ whole genome shotgun (WGS) entry which is preliminary data.</text>
</comment>
<proteinExistence type="predicted"/>
<dbReference type="Proteomes" id="UP000715095">
    <property type="component" value="Unassembled WGS sequence"/>
</dbReference>
<organism evidence="1 2">
    <name type="scientific">Sutterella massiliensis</name>
    <dbReference type="NCBI Taxonomy" id="1816689"/>
    <lineage>
        <taxon>Bacteria</taxon>
        <taxon>Pseudomonadati</taxon>
        <taxon>Pseudomonadota</taxon>
        <taxon>Betaproteobacteria</taxon>
        <taxon>Burkholderiales</taxon>
        <taxon>Sutterellaceae</taxon>
        <taxon>Sutterella</taxon>
    </lineage>
</organism>